<feature type="transmembrane region" description="Helical" evidence="5">
    <location>
        <begin position="325"/>
        <end position="349"/>
    </location>
</feature>
<protein>
    <submittedName>
        <fullName evidence="7">MFS transporter</fullName>
    </submittedName>
</protein>
<dbReference type="Pfam" id="PF07690">
    <property type="entry name" value="MFS_1"/>
    <property type="match status" value="1"/>
</dbReference>
<evidence type="ECO:0000256" key="2">
    <source>
        <dbReference type="ARBA" id="ARBA00022989"/>
    </source>
</evidence>
<feature type="transmembrane region" description="Helical" evidence="5">
    <location>
        <begin position="127"/>
        <end position="146"/>
    </location>
</feature>
<dbReference type="CDD" id="cd17477">
    <property type="entry name" value="MFS_YcaD_like"/>
    <property type="match status" value="1"/>
</dbReference>
<keyword evidence="2 5" id="KW-1133">Transmembrane helix</keyword>
<reference evidence="7 8" key="1">
    <citation type="submission" date="2019-12" db="EMBL/GenBank/DDBJ databases">
        <title>Comparative genomics gives insights into the taxonomy of the Azoarcus-Aromatoleum group and reveals separate origins of nif in the plant-associated Azoarcus and non-plant-associated Aromatoleum sub-groups.</title>
        <authorList>
            <person name="Lafos M."/>
            <person name="Maluk M."/>
            <person name="Batista M."/>
            <person name="Junghare M."/>
            <person name="Carmona M."/>
            <person name="Faoro H."/>
            <person name="Cruz L.M."/>
            <person name="Battistoni F."/>
            <person name="De Souza E."/>
            <person name="Pedrosa F."/>
            <person name="Chen W.-M."/>
            <person name="Poole P.S."/>
            <person name="Dixon R.A."/>
            <person name="James E.K."/>
        </authorList>
    </citation>
    <scope>NUCLEOTIDE SEQUENCE [LARGE SCALE GENOMIC DNA]</scope>
    <source>
        <strain evidence="7 8">T</strain>
    </source>
</reference>
<dbReference type="Gene3D" id="1.20.1250.20">
    <property type="entry name" value="MFS general substrate transporter like domains"/>
    <property type="match status" value="2"/>
</dbReference>
<evidence type="ECO:0000313" key="8">
    <source>
        <dbReference type="Proteomes" id="UP000634522"/>
    </source>
</evidence>
<feature type="transmembrane region" description="Helical" evidence="5">
    <location>
        <begin position="233"/>
        <end position="253"/>
    </location>
</feature>
<keyword evidence="1 5" id="KW-0812">Transmembrane</keyword>
<proteinExistence type="predicted"/>
<dbReference type="SUPFAM" id="SSF103473">
    <property type="entry name" value="MFS general substrate transporter"/>
    <property type="match status" value="1"/>
</dbReference>
<evidence type="ECO:0000259" key="6">
    <source>
        <dbReference type="PROSITE" id="PS50850"/>
    </source>
</evidence>
<evidence type="ECO:0000256" key="4">
    <source>
        <dbReference type="SAM" id="MobiDB-lite"/>
    </source>
</evidence>
<dbReference type="PANTHER" id="PTHR23521">
    <property type="entry name" value="TRANSPORTER MFS SUPERFAMILY"/>
    <property type="match status" value="1"/>
</dbReference>
<feature type="transmembrane region" description="Helical" evidence="5">
    <location>
        <begin position="265"/>
        <end position="285"/>
    </location>
</feature>
<keyword evidence="3 5" id="KW-0472">Membrane</keyword>
<dbReference type="InterPro" id="IPR020846">
    <property type="entry name" value="MFS_dom"/>
</dbReference>
<dbReference type="PROSITE" id="PS50850">
    <property type="entry name" value="MFS"/>
    <property type="match status" value="1"/>
</dbReference>
<feature type="transmembrane region" description="Helical" evidence="5">
    <location>
        <begin position="158"/>
        <end position="178"/>
    </location>
</feature>
<dbReference type="InterPro" id="IPR047200">
    <property type="entry name" value="MFS_YcaD-like"/>
</dbReference>
<feature type="transmembrane region" description="Helical" evidence="5">
    <location>
        <begin position="199"/>
        <end position="221"/>
    </location>
</feature>
<feature type="transmembrane region" description="Helical" evidence="5">
    <location>
        <begin position="97"/>
        <end position="115"/>
    </location>
</feature>
<dbReference type="EMBL" id="WTVS01000084">
    <property type="protein sequence ID" value="NMG00556.1"/>
    <property type="molecule type" value="Genomic_DNA"/>
</dbReference>
<evidence type="ECO:0000256" key="3">
    <source>
        <dbReference type="ARBA" id="ARBA00023136"/>
    </source>
</evidence>
<feature type="domain" description="Major facilitator superfamily (MFS) profile" evidence="6">
    <location>
        <begin position="199"/>
        <end position="428"/>
    </location>
</feature>
<accession>A0ABX1NN24</accession>
<sequence>MLAHTLPIASLMSGVALLLIGNGLLGTLVAVRGNQEGFSDAFLGLLGSGYFAGYLVGTLLARPFIERVGHIRAFAFFATGIAGVALLHGLIVSPVVWVALRVLAGAAIVALYMLIESWLNDQTPAALRGRIFAIYMVVNQVSLAAAQQILRLDSADTLALFAMSALFVCFAVMPVTATRMTQPSVHRGASFSVLRIMRGTPVAAAGAIMTGMSLGAFSSMGPVYASRAGYGDTWIALFMSASILGGALLQWPLGVLSDRGDRRKVLAVTASLAALSAAPLLVPGLGQDAAIVAIALFGGFGFAIYPMAVAHLVDHLSPEQVVGGSSAVLLLHGIGAAIGPLAVGLSMAWMGTSALAFHFVATHTLLALIAWLAARRSPDEITEHAHCVPMVRTSATVLEIMPPPDPIDESAEDSAAAAARRPVTSETV</sequence>
<dbReference type="Proteomes" id="UP000634522">
    <property type="component" value="Unassembled WGS sequence"/>
</dbReference>
<feature type="transmembrane region" description="Helical" evidence="5">
    <location>
        <begin position="73"/>
        <end position="91"/>
    </location>
</feature>
<dbReference type="InterPro" id="IPR011701">
    <property type="entry name" value="MFS"/>
</dbReference>
<dbReference type="InterPro" id="IPR036259">
    <property type="entry name" value="MFS_trans_sf"/>
</dbReference>
<evidence type="ECO:0000313" key="7">
    <source>
        <dbReference type="EMBL" id="NMG00556.1"/>
    </source>
</evidence>
<keyword evidence="8" id="KW-1185">Reference proteome</keyword>
<name>A0ABX1NN24_9RHOO</name>
<feature type="region of interest" description="Disordered" evidence="4">
    <location>
        <begin position="404"/>
        <end position="428"/>
    </location>
</feature>
<organism evidence="7 8">
    <name type="scientific">Aromatoleum toluolicum</name>
    <dbReference type="NCBI Taxonomy" id="90060"/>
    <lineage>
        <taxon>Bacteria</taxon>
        <taxon>Pseudomonadati</taxon>
        <taxon>Pseudomonadota</taxon>
        <taxon>Betaproteobacteria</taxon>
        <taxon>Rhodocyclales</taxon>
        <taxon>Rhodocyclaceae</taxon>
        <taxon>Aromatoleum</taxon>
    </lineage>
</organism>
<feature type="transmembrane region" description="Helical" evidence="5">
    <location>
        <begin position="41"/>
        <end position="61"/>
    </location>
</feature>
<evidence type="ECO:0000256" key="1">
    <source>
        <dbReference type="ARBA" id="ARBA00022692"/>
    </source>
</evidence>
<evidence type="ECO:0000256" key="5">
    <source>
        <dbReference type="SAM" id="Phobius"/>
    </source>
</evidence>
<feature type="transmembrane region" description="Helical" evidence="5">
    <location>
        <begin position="355"/>
        <end position="374"/>
    </location>
</feature>
<comment type="caution">
    <text evidence="7">The sequence shown here is derived from an EMBL/GenBank/DDBJ whole genome shotgun (WGS) entry which is preliminary data.</text>
</comment>
<dbReference type="PANTHER" id="PTHR23521:SF3">
    <property type="entry name" value="MFS TRANSPORTER"/>
    <property type="match status" value="1"/>
</dbReference>
<feature type="transmembrane region" description="Helical" evidence="5">
    <location>
        <begin position="7"/>
        <end position="29"/>
    </location>
</feature>
<feature type="transmembrane region" description="Helical" evidence="5">
    <location>
        <begin position="291"/>
        <end position="313"/>
    </location>
</feature>
<gene>
    <name evidence="7" type="ORF">GPA27_24555</name>
</gene>